<evidence type="ECO:0000256" key="7">
    <source>
        <dbReference type="SAM" id="Phobius"/>
    </source>
</evidence>
<evidence type="ECO:0000256" key="4">
    <source>
        <dbReference type="ARBA" id="ARBA00022989"/>
    </source>
</evidence>
<evidence type="ECO:0000256" key="1">
    <source>
        <dbReference type="ARBA" id="ARBA00004141"/>
    </source>
</evidence>
<feature type="region of interest" description="Disordered" evidence="6">
    <location>
        <begin position="91"/>
        <end position="120"/>
    </location>
</feature>
<feature type="transmembrane region" description="Helical" evidence="7">
    <location>
        <begin position="176"/>
        <end position="200"/>
    </location>
</feature>
<dbReference type="GO" id="GO:0016020">
    <property type="term" value="C:membrane"/>
    <property type="evidence" value="ECO:0007669"/>
    <property type="project" value="UniProtKB-SubCell"/>
</dbReference>
<gene>
    <name evidence="9" type="ORF">BJ875DRAFT_1058</name>
</gene>
<comment type="subcellular location">
    <subcellularLocation>
        <location evidence="1">Membrane</location>
        <topology evidence="1">Multi-pass membrane protein</topology>
    </subcellularLocation>
</comment>
<feature type="transmembrane region" description="Helical" evidence="7">
    <location>
        <begin position="468"/>
        <end position="491"/>
    </location>
</feature>
<evidence type="ECO:0000256" key="6">
    <source>
        <dbReference type="SAM" id="MobiDB-lite"/>
    </source>
</evidence>
<organism evidence="9 10">
    <name type="scientific">Amylocarpus encephaloides</name>
    <dbReference type="NCBI Taxonomy" id="45428"/>
    <lineage>
        <taxon>Eukaryota</taxon>
        <taxon>Fungi</taxon>
        <taxon>Dikarya</taxon>
        <taxon>Ascomycota</taxon>
        <taxon>Pezizomycotina</taxon>
        <taxon>Leotiomycetes</taxon>
        <taxon>Helotiales</taxon>
        <taxon>Helotiales incertae sedis</taxon>
        <taxon>Amylocarpus</taxon>
    </lineage>
</organism>
<feature type="transmembrane region" description="Helical" evidence="7">
    <location>
        <begin position="557"/>
        <end position="579"/>
    </location>
</feature>
<dbReference type="Proteomes" id="UP000824998">
    <property type="component" value="Unassembled WGS sequence"/>
</dbReference>
<dbReference type="OrthoDB" id="40134at2759"/>
<dbReference type="Pfam" id="PF01490">
    <property type="entry name" value="Aa_trans"/>
    <property type="match status" value="1"/>
</dbReference>
<feature type="transmembrane region" description="Helical" evidence="7">
    <location>
        <begin position="380"/>
        <end position="402"/>
    </location>
</feature>
<feature type="transmembrane region" description="Helical" evidence="7">
    <location>
        <begin position="350"/>
        <end position="368"/>
    </location>
</feature>
<feature type="compositionally biased region" description="Basic and acidic residues" evidence="6">
    <location>
        <begin position="106"/>
        <end position="119"/>
    </location>
</feature>
<dbReference type="PANTHER" id="PTHR22950:SF461">
    <property type="entry name" value="AMINO ACID TRANSPORTER TRANSMEMBRANE DOMAIN-CONTAINING PROTEIN"/>
    <property type="match status" value="1"/>
</dbReference>
<keyword evidence="4 7" id="KW-1133">Transmembrane helix</keyword>
<keyword evidence="5 7" id="KW-0472">Membrane</keyword>
<evidence type="ECO:0000313" key="10">
    <source>
        <dbReference type="Proteomes" id="UP000824998"/>
    </source>
</evidence>
<feature type="transmembrane region" description="Helical" evidence="7">
    <location>
        <begin position="285"/>
        <end position="304"/>
    </location>
</feature>
<dbReference type="PANTHER" id="PTHR22950">
    <property type="entry name" value="AMINO ACID TRANSPORTER"/>
    <property type="match status" value="1"/>
</dbReference>
<accession>A0A9P7YTX7</accession>
<feature type="transmembrane region" description="Helical" evidence="7">
    <location>
        <begin position="426"/>
        <end position="448"/>
    </location>
</feature>
<name>A0A9P7YTX7_9HELO</name>
<evidence type="ECO:0000256" key="3">
    <source>
        <dbReference type="ARBA" id="ARBA00022692"/>
    </source>
</evidence>
<sequence>MATPAGLALEGGDPRNAGHPVANAHGHDPVELNIARVVHDPSITFEEYMHYATITRAEEKQADERYRAAVGPKTVKSVLANRFSTGKKEAALGQLADADSPTDSPSLREKNGLDGDENRAVVPRNLGSVTEAEWKNASRAIRTAGWTSAFYLITTDILGPFSVPWAFAQMGYGPGIALYTVFGAFAMYSGMQLWKIFLYLDSDKYPMKSYADPFFRIYGRFARHIVNVFQSVQLILTVSALILSNGQSISQISKGSICFIACLVIFMAAGFVLGQIRTLQRFSWLANFAIWLNLLILFICMGVATHSEPNYSAVQASYGEQFTGPVKTYAGTPPNGAATGGEGFVASLNGLNQAVYSYGGAMLFVSFLSEMRHPLDFWKAVLIADTFIYCVYLFFGVFMYSFQGQYAFNPVMQGLSPYNWQTATNIMNIITGLIAAALYGNIGIKVMYVELLQDLFHAPPLTSKMGKLIWVALVPAYWTVAWVICAAIPQFSYITGLIGAVCILQFTYTFPALLAFGFQIRKDAMIPGTESFDPATGTYSFVDTGMTRLVRGFKVKWHLNILNLIYFLGALTTAALGIYSSAIGLKTAFGGASVATSFGCESPA</sequence>
<reference evidence="9" key="1">
    <citation type="journal article" date="2021" name="IMA Fungus">
        <title>Genomic characterization of three marine fungi, including Emericellopsis atlantica sp. nov. with signatures of a generalist lifestyle and marine biomass degradation.</title>
        <authorList>
            <person name="Hagestad O.C."/>
            <person name="Hou L."/>
            <person name="Andersen J.H."/>
            <person name="Hansen E.H."/>
            <person name="Altermark B."/>
            <person name="Li C."/>
            <person name="Kuhnert E."/>
            <person name="Cox R.J."/>
            <person name="Crous P.W."/>
            <person name="Spatafora J.W."/>
            <person name="Lail K."/>
            <person name="Amirebrahimi M."/>
            <person name="Lipzen A."/>
            <person name="Pangilinan J."/>
            <person name="Andreopoulos W."/>
            <person name="Hayes R.D."/>
            <person name="Ng V."/>
            <person name="Grigoriev I.V."/>
            <person name="Jackson S.A."/>
            <person name="Sutton T.D.S."/>
            <person name="Dobson A.D.W."/>
            <person name="Rama T."/>
        </authorList>
    </citation>
    <scope>NUCLEOTIDE SEQUENCE</scope>
    <source>
        <strain evidence="9">TRa018bII</strain>
    </source>
</reference>
<feature type="transmembrane region" description="Helical" evidence="7">
    <location>
        <begin position="221"/>
        <end position="242"/>
    </location>
</feature>
<dbReference type="GO" id="GO:0015179">
    <property type="term" value="F:L-amino acid transmembrane transporter activity"/>
    <property type="evidence" value="ECO:0007669"/>
    <property type="project" value="TreeGrafter"/>
</dbReference>
<keyword evidence="10" id="KW-1185">Reference proteome</keyword>
<feature type="transmembrane region" description="Helical" evidence="7">
    <location>
        <begin position="149"/>
        <end position="170"/>
    </location>
</feature>
<evidence type="ECO:0000256" key="2">
    <source>
        <dbReference type="ARBA" id="ARBA00008066"/>
    </source>
</evidence>
<dbReference type="InterPro" id="IPR013057">
    <property type="entry name" value="AA_transpt_TM"/>
</dbReference>
<keyword evidence="3 7" id="KW-0812">Transmembrane</keyword>
<feature type="domain" description="Amino acid transporter transmembrane" evidence="8">
    <location>
        <begin position="143"/>
        <end position="516"/>
    </location>
</feature>
<proteinExistence type="inferred from homology"/>
<dbReference type="EMBL" id="MU251356">
    <property type="protein sequence ID" value="KAG9239710.1"/>
    <property type="molecule type" value="Genomic_DNA"/>
</dbReference>
<dbReference type="AlphaFoldDB" id="A0A9P7YTX7"/>
<comment type="caution">
    <text evidence="9">The sequence shown here is derived from an EMBL/GenBank/DDBJ whole genome shotgun (WGS) entry which is preliminary data.</text>
</comment>
<evidence type="ECO:0000256" key="5">
    <source>
        <dbReference type="ARBA" id="ARBA00023136"/>
    </source>
</evidence>
<comment type="similarity">
    <text evidence="2">Belongs to the amino acid/polyamine transporter 2 family.</text>
</comment>
<feature type="transmembrane region" description="Helical" evidence="7">
    <location>
        <begin position="254"/>
        <end position="273"/>
    </location>
</feature>
<evidence type="ECO:0000313" key="9">
    <source>
        <dbReference type="EMBL" id="KAG9239710.1"/>
    </source>
</evidence>
<protein>
    <submittedName>
        <fullName evidence="9">N amino acid transport system protein</fullName>
    </submittedName>
</protein>
<feature type="transmembrane region" description="Helical" evidence="7">
    <location>
        <begin position="497"/>
        <end position="518"/>
    </location>
</feature>
<evidence type="ECO:0000259" key="8">
    <source>
        <dbReference type="Pfam" id="PF01490"/>
    </source>
</evidence>